<dbReference type="Gene3D" id="3.40.640.10">
    <property type="entry name" value="Type I PLP-dependent aspartate aminotransferase-like (Major domain)"/>
    <property type="match status" value="1"/>
</dbReference>
<keyword evidence="3 9" id="KW-0032">Aminotransferase</keyword>
<dbReference type="EC" id="2.6.1.87" evidence="9"/>
<evidence type="ECO:0000256" key="1">
    <source>
        <dbReference type="ARBA" id="ARBA00022516"/>
    </source>
</evidence>
<dbReference type="InterPro" id="IPR015421">
    <property type="entry name" value="PyrdxlP-dep_Trfase_major"/>
</dbReference>
<dbReference type="Pfam" id="PF01041">
    <property type="entry name" value="DegT_DnrJ_EryC1"/>
    <property type="match status" value="1"/>
</dbReference>
<keyword evidence="5 9" id="KW-0663">Pyridoxal phosphate</keyword>
<evidence type="ECO:0000256" key="6">
    <source>
        <dbReference type="ARBA" id="ARBA00022985"/>
    </source>
</evidence>
<dbReference type="PANTHER" id="PTHR30244">
    <property type="entry name" value="TRANSAMINASE"/>
    <property type="match status" value="1"/>
</dbReference>
<evidence type="ECO:0000313" key="10">
    <source>
        <dbReference type="EMBL" id="OAT26272.1"/>
    </source>
</evidence>
<evidence type="ECO:0000256" key="5">
    <source>
        <dbReference type="ARBA" id="ARBA00022898"/>
    </source>
</evidence>
<keyword evidence="7 9" id="KW-0443">Lipid metabolism</keyword>
<keyword evidence="8 9" id="KW-0046">Antibiotic resistance</keyword>
<name>A0ABX2W5V1_9ENTR</name>
<evidence type="ECO:0000256" key="8">
    <source>
        <dbReference type="ARBA" id="ARBA00023251"/>
    </source>
</evidence>
<comment type="pathway">
    <text evidence="9">Bacterial outer membrane biogenesis; lipopolysaccharide biosynthesis.</text>
</comment>
<sequence>MSEFLPFSRPAIGPEELAVVSEVLQSGWITTGPKNQALEQAFCELTGNKHAIAVSSATAGMHVALMALGIGAGDEVITPSLTWVSTLNMIVLLGAEPVMIDVDRNTLMVTAAAIEAAITPRTRAIIPVHYAGAPVDIDAIRAVGERHGIPVIEDAAHAAGTYYKGKHVGDRGTAIFSFHAIKNMTCAEGGLIVTDDEAFANRMRSLKFHGLGVDAFDRQTLGRAPQAEVIAPGYKYNLADINAAIALVQLGKLAQNNARRTEIAGRYLAELANTPFLPLIQPEWEHQHAWHLFIIRVDEARCGISRNELMDALKAKGIGSGLHFRAAHTQKYYRERYPTLSLPDTEWNSERICSIPLFPTMTDDDVSRVINALREVAGK</sequence>
<evidence type="ECO:0000256" key="2">
    <source>
        <dbReference type="ARBA" id="ARBA00022556"/>
    </source>
</evidence>
<dbReference type="RefSeq" id="WP_064546191.1">
    <property type="nucleotide sequence ID" value="NZ_LXEQ01000047.1"/>
</dbReference>
<keyword evidence="4 9" id="KW-0808">Transferase</keyword>
<comment type="similarity">
    <text evidence="9">Belongs to the DegT/DnrJ/EryC1 family. ArnB subfamily.</text>
</comment>
<dbReference type="PANTHER" id="PTHR30244:SF41">
    <property type="entry name" value="UDP-4-AMINO-4-DEOXY-L-ARABINOSE--OXOGLUTARATE AMINOTRANSFERASE"/>
    <property type="match status" value="1"/>
</dbReference>
<evidence type="ECO:0000256" key="7">
    <source>
        <dbReference type="ARBA" id="ARBA00023098"/>
    </source>
</evidence>
<evidence type="ECO:0000256" key="9">
    <source>
        <dbReference type="HAMAP-Rule" id="MF_01167"/>
    </source>
</evidence>
<keyword evidence="2 9" id="KW-0441">Lipid A biosynthesis</keyword>
<comment type="pathway">
    <text evidence="9">Nucleotide-sugar biosynthesis; UDP-4-deoxy-4-formamido-beta-L-arabinose biosynthesis; UDP-4-deoxy-4-formamido-beta-L-arabinose from UDP-alpha-D-glucuronate: step 2/3.</text>
</comment>
<keyword evidence="1 9" id="KW-0444">Lipid biosynthesis</keyword>
<dbReference type="Proteomes" id="UP000078407">
    <property type="component" value="Unassembled WGS sequence"/>
</dbReference>
<comment type="cofactor">
    <cofactor evidence="9">
        <name>pyridoxal 5'-phosphate</name>
        <dbReference type="ChEBI" id="CHEBI:597326"/>
    </cofactor>
</comment>
<dbReference type="GO" id="GO:0008483">
    <property type="term" value="F:transaminase activity"/>
    <property type="evidence" value="ECO:0007669"/>
    <property type="project" value="UniProtKB-KW"/>
</dbReference>
<reference evidence="10 11" key="1">
    <citation type="submission" date="2016-04" db="EMBL/GenBank/DDBJ databases">
        <title>ATOL: Assembling a taxonomically balanced genome-scale reconstruction of the evolutionary history of the Enterobacteriaceae.</title>
        <authorList>
            <person name="Plunkett G.III."/>
            <person name="Neeno-Eckwall E.C."/>
            <person name="Glasner J.D."/>
            <person name="Perna N.T."/>
        </authorList>
    </citation>
    <scope>NUCLEOTIDE SEQUENCE [LARGE SCALE GENOMIC DNA]</scope>
    <source>
        <strain evidence="10 11">ATCC 51602</strain>
    </source>
</reference>
<dbReference type="CDD" id="cd00616">
    <property type="entry name" value="AHBA_syn"/>
    <property type="match status" value="1"/>
</dbReference>
<protein>
    <recommendedName>
        <fullName evidence="9">UDP-4-amino-4-deoxy-L-arabinose--oxoglutarate aminotransferase</fullName>
        <ecNumber evidence="9">2.6.1.87</ecNumber>
    </recommendedName>
    <alternativeName>
        <fullName evidence="9">UDP-(beta-L-threo-pentapyranosyl-4''-ulose diphosphate) aminotransferase</fullName>
        <shortName evidence="9">UDP-Ara4O aminotransferase</shortName>
    </alternativeName>
    <alternativeName>
        <fullName evidence="9">UDP-4-amino-4-deoxy-L-arabinose aminotransferase</fullName>
    </alternativeName>
</protein>
<dbReference type="InterPro" id="IPR015424">
    <property type="entry name" value="PyrdxlP-dep_Trfase"/>
</dbReference>
<dbReference type="InterPro" id="IPR015422">
    <property type="entry name" value="PyrdxlP-dep_Trfase_small"/>
</dbReference>
<dbReference type="Gene3D" id="3.90.1150.10">
    <property type="entry name" value="Aspartate Aminotransferase, domain 1"/>
    <property type="match status" value="1"/>
</dbReference>
<gene>
    <name evidence="9" type="primary">arnB</name>
    <name evidence="10" type="ORF">M976_02990</name>
</gene>
<dbReference type="NCBIfam" id="NF008658">
    <property type="entry name" value="PRK11658.1"/>
    <property type="match status" value="1"/>
</dbReference>
<comment type="subunit">
    <text evidence="9">Homodimer.</text>
</comment>
<evidence type="ECO:0000313" key="11">
    <source>
        <dbReference type="Proteomes" id="UP000078407"/>
    </source>
</evidence>
<dbReference type="HAMAP" id="MF_01167">
    <property type="entry name" value="ArnB_transfer"/>
    <property type="match status" value="1"/>
</dbReference>
<feature type="modified residue" description="N6-(pyridoxal phosphate)lysine" evidence="9">
    <location>
        <position position="182"/>
    </location>
</feature>
<dbReference type="InterPro" id="IPR022850">
    <property type="entry name" value="ArnB_NH2Trfase"/>
</dbReference>
<evidence type="ECO:0000256" key="4">
    <source>
        <dbReference type="ARBA" id="ARBA00022679"/>
    </source>
</evidence>
<evidence type="ECO:0000256" key="3">
    <source>
        <dbReference type="ARBA" id="ARBA00022576"/>
    </source>
</evidence>
<accession>A0ABX2W5V1</accession>
<proteinExistence type="inferred from homology"/>
<dbReference type="SUPFAM" id="SSF53383">
    <property type="entry name" value="PLP-dependent transferases"/>
    <property type="match status" value="1"/>
</dbReference>
<keyword evidence="6 9" id="KW-0448">Lipopolysaccharide biosynthesis</keyword>
<comment type="caution">
    <text evidence="10">The sequence shown here is derived from an EMBL/GenBank/DDBJ whole genome shotgun (WGS) entry which is preliminary data.</text>
</comment>
<dbReference type="EMBL" id="LXEQ01000047">
    <property type="protein sequence ID" value="OAT26272.1"/>
    <property type="molecule type" value="Genomic_DNA"/>
</dbReference>
<organism evidence="10 11">
    <name type="scientific">Buttiauxella ferragutiae ATCC 51602</name>
    <dbReference type="NCBI Taxonomy" id="1354252"/>
    <lineage>
        <taxon>Bacteria</taxon>
        <taxon>Pseudomonadati</taxon>
        <taxon>Pseudomonadota</taxon>
        <taxon>Gammaproteobacteria</taxon>
        <taxon>Enterobacterales</taxon>
        <taxon>Enterobacteriaceae</taxon>
        <taxon>Buttiauxella</taxon>
    </lineage>
</organism>
<comment type="catalytic activity">
    <reaction evidence="9">
        <text>UDP-4-amino-4-deoxy-beta-L-arabinose + 2-oxoglutarate = UDP-beta-L-threo-pentopyranos-4-ulose + L-glutamate</text>
        <dbReference type="Rhea" id="RHEA:24710"/>
        <dbReference type="ChEBI" id="CHEBI:16810"/>
        <dbReference type="ChEBI" id="CHEBI:29985"/>
        <dbReference type="ChEBI" id="CHEBI:58708"/>
        <dbReference type="ChEBI" id="CHEBI:58710"/>
        <dbReference type="EC" id="2.6.1.87"/>
    </reaction>
</comment>
<comment type="function">
    <text evidence="9">Catalyzes the conversion of UDP-4-keto-arabinose (UDP-Ara4O) to UDP-4-amino-4-deoxy-L-arabinose (UDP-L-Ara4N). The modified arabinose is attached to lipid A and is required for resistance to polymyxin and cationic antimicrobial peptides.</text>
</comment>
<keyword evidence="11" id="KW-1185">Reference proteome</keyword>
<dbReference type="InterPro" id="IPR000653">
    <property type="entry name" value="DegT/StrS_aminotransferase"/>
</dbReference>
<dbReference type="PIRSF" id="PIRSF000390">
    <property type="entry name" value="PLP_StrS"/>
    <property type="match status" value="1"/>
</dbReference>